<dbReference type="EMBL" id="KV417506">
    <property type="protein sequence ID" value="KZP27839.1"/>
    <property type="molecule type" value="Genomic_DNA"/>
</dbReference>
<gene>
    <name evidence="2" type="ORF">FIBSPDRAFT_886075</name>
</gene>
<feature type="coiled-coil region" evidence="1">
    <location>
        <begin position="22"/>
        <end position="73"/>
    </location>
</feature>
<evidence type="ECO:0000313" key="2">
    <source>
        <dbReference type="EMBL" id="KZP27839.1"/>
    </source>
</evidence>
<dbReference type="AlphaFoldDB" id="A0A166R2U5"/>
<sequence>MSPPPPPDTLLFIKEQIRQLEATREREKIADAKKLKREKEDMLSKFSGMNNRMAAFENEREQQEAEKSALKAQWDEEKSVLKAQWGEEKSVLKAQLGEEKALRNSNLVDLNRAHYRPLATRPLP</sequence>
<evidence type="ECO:0000256" key="1">
    <source>
        <dbReference type="SAM" id="Coils"/>
    </source>
</evidence>
<evidence type="ECO:0000313" key="3">
    <source>
        <dbReference type="Proteomes" id="UP000076532"/>
    </source>
</evidence>
<organism evidence="2 3">
    <name type="scientific">Athelia psychrophila</name>
    <dbReference type="NCBI Taxonomy" id="1759441"/>
    <lineage>
        <taxon>Eukaryota</taxon>
        <taxon>Fungi</taxon>
        <taxon>Dikarya</taxon>
        <taxon>Basidiomycota</taxon>
        <taxon>Agaricomycotina</taxon>
        <taxon>Agaricomycetes</taxon>
        <taxon>Agaricomycetidae</taxon>
        <taxon>Atheliales</taxon>
        <taxon>Atheliaceae</taxon>
        <taxon>Athelia</taxon>
    </lineage>
</organism>
<keyword evidence="1" id="KW-0175">Coiled coil</keyword>
<reference evidence="2 3" key="1">
    <citation type="journal article" date="2016" name="Mol. Biol. Evol.">
        <title>Comparative Genomics of Early-Diverging Mushroom-Forming Fungi Provides Insights into the Origins of Lignocellulose Decay Capabilities.</title>
        <authorList>
            <person name="Nagy L.G."/>
            <person name="Riley R."/>
            <person name="Tritt A."/>
            <person name="Adam C."/>
            <person name="Daum C."/>
            <person name="Floudas D."/>
            <person name="Sun H."/>
            <person name="Yadav J.S."/>
            <person name="Pangilinan J."/>
            <person name="Larsson K.H."/>
            <person name="Matsuura K."/>
            <person name="Barry K."/>
            <person name="Labutti K."/>
            <person name="Kuo R."/>
            <person name="Ohm R.A."/>
            <person name="Bhattacharya S.S."/>
            <person name="Shirouzu T."/>
            <person name="Yoshinaga Y."/>
            <person name="Martin F.M."/>
            <person name="Grigoriev I.V."/>
            <person name="Hibbett D.S."/>
        </authorList>
    </citation>
    <scope>NUCLEOTIDE SEQUENCE [LARGE SCALE GENOMIC DNA]</scope>
    <source>
        <strain evidence="2 3">CBS 109695</strain>
    </source>
</reference>
<name>A0A166R2U5_9AGAM</name>
<proteinExistence type="predicted"/>
<accession>A0A166R2U5</accession>
<dbReference type="Proteomes" id="UP000076532">
    <property type="component" value="Unassembled WGS sequence"/>
</dbReference>
<protein>
    <submittedName>
        <fullName evidence="2">Uncharacterized protein</fullName>
    </submittedName>
</protein>
<keyword evidence="3" id="KW-1185">Reference proteome</keyword>